<protein>
    <submittedName>
        <fullName evidence="1">Uncharacterized protein</fullName>
    </submittedName>
</protein>
<comment type="caution">
    <text evidence="1">The sequence shown here is derived from an EMBL/GenBank/DDBJ whole genome shotgun (WGS) entry which is preliminary data.</text>
</comment>
<keyword evidence="2" id="KW-1185">Reference proteome</keyword>
<name>A0ABW3MMS0_9PSEU</name>
<organism evidence="1 2">
    <name type="scientific">Kibdelosporangium lantanae</name>
    <dbReference type="NCBI Taxonomy" id="1497396"/>
    <lineage>
        <taxon>Bacteria</taxon>
        <taxon>Bacillati</taxon>
        <taxon>Actinomycetota</taxon>
        <taxon>Actinomycetes</taxon>
        <taxon>Pseudonocardiales</taxon>
        <taxon>Pseudonocardiaceae</taxon>
        <taxon>Kibdelosporangium</taxon>
    </lineage>
</organism>
<gene>
    <name evidence="1" type="ORF">ACFQ1S_42495</name>
</gene>
<dbReference type="Proteomes" id="UP001597045">
    <property type="component" value="Unassembled WGS sequence"/>
</dbReference>
<dbReference type="EMBL" id="JBHTIS010003848">
    <property type="protein sequence ID" value="MFD1051761.1"/>
    <property type="molecule type" value="Genomic_DNA"/>
</dbReference>
<accession>A0ABW3MMS0</accession>
<proteinExistence type="predicted"/>
<evidence type="ECO:0000313" key="2">
    <source>
        <dbReference type="Proteomes" id="UP001597045"/>
    </source>
</evidence>
<evidence type="ECO:0000313" key="1">
    <source>
        <dbReference type="EMBL" id="MFD1051761.1"/>
    </source>
</evidence>
<sequence>MLRIHFTTVDLVRTRVAAAADPFWEMVFSQRRLSEPDTPLVLNGWREQMRVGASVGVGLDDPDRL</sequence>
<feature type="non-terminal residue" evidence="1">
    <location>
        <position position="65"/>
    </location>
</feature>
<reference evidence="2" key="1">
    <citation type="journal article" date="2019" name="Int. J. Syst. Evol. Microbiol.">
        <title>The Global Catalogue of Microorganisms (GCM) 10K type strain sequencing project: providing services to taxonomists for standard genome sequencing and annotation.</title>
        <authorList>
            <consortium name="The Broad Institute Genomics Platform"/>
            <consortium name="The Broad Institute Genome Sequencing Center for Infectious Disease"/>
            <person name="Wu L."/>
            <person name="Ma J."/>
        </authorList>
    </citation>
    <scope>NUCLEOTIDE SEQUENCE [LARGE SCALE GENOMIC DNA]</scope>
    <source>
        <strain evidence="2">JCM 31486</strain>
    </source>
</reference>